<dbReference type="Pfam" id="PF10356">
    <property type="entry name" value="RRG7"/>
    <property type="match status" value="1"/>
</dbReference>
<dbReference type="OrthoDB" id="20734at2759"/>
<dbReference type="PANTHER" id="PTHR28133">
    <property type="entry name" value="REQUIRED FOR RESPIRATORY GROWTH PROTEIN 7, MITOCHONDRIAL"/>
    <property type="match status" value="1"/>
</dbReference>
<evidence type="ECO:0000256" key="4">
    <source>
        <dbReference type="ARBA" id="ARBA00023128"/>
    </source>
</evidence>
<dbReference type="EMBL" id="CP058609">
    <property type="protein sequence ID" value="QLG73576.1"/>
    <property type="molecule type" value="Genomic_DNA"/>
</dbReference>
<organism evidence="5 6">
    <name type="scientific">Zygotorulaspora mrakii</name>
    <name type="common">Zygosaccharomyces mrakii</name>
    <dbReference type="NCBI Taxonomy" id="42260"/>
    <lineage>
        <taxon>Eukaryota</taxon>
        <taxon>Fungi</taxon>
        <taxon>Dikarya</taxon>
        <taxon>Ascomycota</taxon>
        <taxon>Saccharomycotina</taxon>
        <taxon>Saccharomycetes</taxon>
        <taxon>Saccharomycetales</taxon>
        <taxon>Saccharomycetaceae</taxon>
        <taxon>Zygotorulaspora</taxon>
    </lineage>
</organism>
<evidence type="ECO:0000256" key="3">
    <source>
        <dbReference type="ARBA" id="ARBA00014638"/>
    </source>
</evidence>
<sequence>MRLFKRLLCNNTIRKFINQNGAISQSSVFQGTLYEYTVMRELQTKLSMCELERVGGANDHGIDIKGSWHIKNIYRKMNPLLNLDQIEAPKRCRVNGAIFKPYRSKALMEDLKVLVQCKGRTHSKVGPREFRELIGTFTSTVTPTNRNKTVMLMCSPHMLTKNGLKLIEMLPIPVIYLRIELLRSAEGLYDLMNSGRLLNYYENQFAQQFLQGCGINEWLKLTMYSATQQQDVIDEKATKTILSN</sequence>
<keyword evidence="4" id="KW-0496">Mitochondrion</keyword>
<dbReference type="GeneID" id="59237336"/>
<comment type="similarity">
    <text evidence="2">Belongs to the RRG7 family.</text>
</comment>
<evidence type="ECO:0000256" key="1">
    <source>
        <dbReference type="ARBA" id="ARBA00004173"/>
    </source>
</evidence>
<dbReference type="PANTHER" id="PTHR28133:SF1">
    <property type="entry name" value="REQUIRED FOR RESPIRATORY GROWTH PROTEIN 7, MITOCHONDRIAL"/>
    <property type="match status" value="1"/>
</dbReference>
<dbReference type="RefSeq" id="XP_037145303.1">
    <property type="nucleotide sequence ID" value="XM_037289408.1"/>
</dbReference>
<gene>
    <name evidence="5" type="ORF">HG535_0F00860</name>
</gene>
<keyword evidence="6" id="KW-1185">Reference proteome</keyword>
<name>A0A7H9B5C9_ZYGMR</name>
<evidence type="ECO:0000256" key="2">
    <source>
        <dbReference type="ARBA" id="ARBA00009554"/>
    </source>
</evidence>
<accession>A0A7H9B5C9</accession>
<dbReference type="KEGG" id="zmk:HG535_0F00860"/>
<dbReference type="GO" id="GO:0005739">
    <property type="term" value="C:mitochondrion"/>
    <property type="evidence" value="ECO:0007669"/>
    <property type="project" value="UniProtKB-SubCell"/>
</dbReference>
<evidence type="ECO:0000313" key="6">
    <source>
        <dbReference type="Proteomes" id="UP000509704"/>
    </source>
</evidence>
<evidence type="ECO:0000313" key="5">
    <source>
        <dbReference type="EMBL" id="QLG73576.1"/>
    </source>
</evidence>
<dbReference type="AlphaFoldDB" id="A0A7H9B5C9"/>
<dbReference type="InterPro" id="IPR018828">
    <property type="entry name" value="RRG7"/>
</dbReference>
<protein>
    <recommendedName>
        <fullName evidence="3">Required for respiratory growth protein 7, mitochondrial</fullName>
    </recommendedName>
</protein>
<reference evidence="5 6" key="1">
    <citation type="submission" date="2020-07" db="EMBL/GenBank/DDBJ databases">
        <title>The yeast mating-type switching endonuclease HO is a domesticated member of an unorthodox homing genetic element family.</title>
        <authorList>
            <person name="Coughlan A.Y."/>
            <person name="Lombardi L."/>
            <person name="Braun-Galleani S."/>
            <person name="Martos A.R."/>
            <person name="Galeote V."/>
            <person name="Bigey F."/>
            <person name="Dequin S."/>
            <person name="Byrne K.P."/>
            <person name="Wolfe K.H."/>
        </authorList>
    </citation>
    <scope>NUCLEOTIDE SEQUENCE [LARGE SCALE GENOMIC DNA]</scope>
    <source>
        <strain evidence="5 6">NRRL Y-6702</strain>
    </source>
</reference>
<dbReference type="Proteomes" id="UP000509704">
    <property type="component" value="Chromosome 6"/>
</dbReference>
<proteinExistence type="inferred from homology"/>
<comment type="subcellular location">
    <subcellularLocation>
        <location evidence="1">Mitochondrion</location>
    </subcellularLocation>
</comment>